<feature type="compositionally biased region" description="Low complexity" evidence="1">
    <location>
        <begin position="105"/>
        <end position="121"/>
    </location>
</feature>
<sequence>MLSPSRFFGRVKSGRVTNKNMTRRRLVSGMRKGGVVRKNGQVIEVGDPSTSVLVASLPSPPRLPQTATIPASVDLDPDVQSTHEIVDSDRGNQLLGSDVGSGSSSVSTALLSSTSTSGIASNKRRKLDAQFEQELDKFFPQISSQNSMDSSTSFSSLSEEWTSDSSSPGSVGDRRSLPRGVSLIPLLEEPTSGNTFNLSSSTCDFIIDVMKTKVSDTATRLGEQLKIPVNIVRGVWNSKDVLSRELANRQAGRVLFEAEKKA</sequence>
<accession>A0A226EPU7</accession>
<evidence type="ECO:0000313" key="2">
    <source>
        <dbReference type="EMBL" id="OXA59645.1"/>
    </source>
</evidence>
<gene>
    <name evidence="2" type="ORF">Fcan01_04167</name>
</gene>
<dbReference type="Proteomes" id="UP000198287">
    <property type="component" value="Unassembled WGS sequence"/>
</dbReference>
<dbReference type="EMBL" id="LNIX01000002">
    <property type="protein sequence ID" value="OXA59645.1"/>
    <property type="molecule type" value="Genomic_DNA"/>
</dbReference>
<name>A0A226EPU7_FOLCA</name>
<keyword evidence="3" id="KW-1185">Reference proteome</keyword>
<proteinExistence type="predicted"/>
<dbReference type="AlphaFoldDB" id="A0A226EPU7"/>
<feature type="compositionally biased region" description="Low complexity" evidence="1">
    <location>
        <begin position="143"/>
        <end position="170"/>
    </location>
</feature>
<comment type="caution">
    <text evidence="2">The sequence shown here is derived from an EMBL/GenBank/DDBJ whole genome shotgun (WGS) entry which is preliminary data.</text>
</comment>
<protein>
    <submittedName>
        <fullName evidence="2">Uncharacterized protein</fullName>
    </submittedName>
</protein>
<organism evidence="2 3">
    <name type="scientific">Folsomia candida</name>
    <name type="common">Springtail</name>
    <dbReference type="NCBI Taxonomy" id="158441"/>
    <lineage>
        <taxon>Eukaryota</taxon>
        <taxon>Metazoa</taxon>
        <taxon>Ecdysozoa</taxon>
        <taxon>Arthropoda</taxon>
        <taxon>Hexapoda</taxon>
        <taxon>Collembola</taxon>
        <taxon>Entomobryomorpha</taxon>
        <taxon>Isotomoidea</taxon>
        <taxon>Isotomidae</taxon>
        <taxon>Proisotominae</taxon>
        <taxon>Folsomia</taxon>
    </lineage>
</organism>
<evidence type="ECO:0000256" key="1">
    <source>
        <dbReference type="SAM" id="MobiDB-lite"/>
    </source>
</evidence>
<reference evidence="2 3" key="1">
    <citation type="submission" date="2015-12" db="EMBL/GenBank/DDBJ databases">
        <title>The genome of Folsomia candida.</title>
        <authorList>
            <person name="Faddeeva A."/>
            <person name="Derks M.F."/>
            <person name="Anvar Y."/>
            <person name="Smit S."/>
            <person name="Van Straalen N."/>
            <person name="Roelofs D."/>
        </authorList>
    </citation>
    <scope>NUCLEOTIDE SEQUENCE [LARGE SCALE GENOMIC DNA]</scope>
    <source>
        <strain evidence="2 3">VU population</strain>
        <tissue evidence="2">Whole body</tissue>
    </source>
</reference>
<feature type="region of interest" description="Disordered" evidence="1">
    <location>
        <begin position="105"/>
        <end position="125"/>
    </location>
</feature>
<evidence type="ECO:0000313" key="3">
    <source>
        <dbReference type="Proteomes" id="UP000198287"/>
    </source>
</evidence>
<feature type="region of interest" description="Disordered" evidence="1">
    <location>
        <begin position="142"/>
        <end position="176"/>
    </location>
</feature>